<accession>Q28102</accession>
<feature type="transmembrane region" description="Helical" evidence="1">
    <location>
        <begin position="6"/>
        <end position="34"/>
    </location>
</feature>
<organism evidence="2">
    <name type="scientific">Bos taurus</name>
    <name type="common">Bovine</name>
    <dbReference type="NCBI Taxonomy" id="9913"/>
    <lineage>
        <taxon>Eukaryota</taxon>
        <taxon>Metazoa</taxon>
        <taxon>Chordata</taxon>
        <taxon>Craniata</taxon>
        <taxon>Vertebrata</taxon>
        <taxon>Euteleostomi</taxon>
        <taxon>Mammalia</taxon>
        <taxon>Eutheria</taxon>
        <taxon>Laurasiatheria</taxon>
        <taxon>Artiodactyla</taxon>
        <taxon>Ruminantia</taxon>
        <taxon>Pecora</taxon>
        <taxon>Bovidae</taxon>
        <taxon>Bovinae</taxon>
        <taxon>Bos</taxon>
    </lineage>
</organism>
<keyword evidence="1" id="KW-0812">Transmembrane</keyword>
<proteinExistence type="evidence at transcript level"/>
<sequence>ATSLTLLTVAAGGLLSAPVGLGIAGLALVPIIIARTRVPA</sequence>
<dbReference type="AlphaFoldDB" id="Q28102"/>
<dbReference type="EMBL" id="M26132">
    <property type="protein sequence ID" value="AAA30504.1"/>
    <property type="molecule type" value="mRNA"/>
</dbReference>
<name>Q28102_BOVIN</name>
<reference evidence="2" key="1">
    <citation type="journal article" date="1985" name="Biosci. Rep.">
        <title>Bovine elastin cDNA clones: evidence for the occurrence of a new elastin-related protein in fetal calf ligamentum nuchae.</title>
        <authorList>
            <person name="Raju K."/>
            <person name="Rampersad V."/>
            <person name="Pulleyblank D.E."/>
            <person name="Krawetz S.A."/>
            <person name="Anwar R.A."/>
        </authorList>
    </citation>
    <scope>NUCLEOTIDE SEQUENCE</scope>
</reference>
<keyword evidence="1" id="KW-1133">Transmembrane helix</keyword>
<keyword evidence="1" id="KW-0472">Membrane</keyword>
<evidence type="ECO:0000313" key="2">
    <source>
        <dbReference type="EMBL" id="AAA30504.1"/>
    </source>
</evidence>
<evidence type="ECO:0000256" key="1">
    <source>
        <dbReference type="SAM" id="Phobius"/>
    </source>
</evidence>
<protein>
    <submittedName>
        <fullName evidence="2">Elastin</fullName>
    </submittedName>
</protein>
<feature type="non-terminal residue" evidence="2">
    <location>
        <position position="1"/>
    </location>
</feature>
<feature type="non-terminal residue" evidence="2">
    <location>
        <position position="40"/>
    </location>
</feature>
<dbReference type="PIR" id="I45887">
    <property type="entry name" value="I45887"/>
</dbReference>